<name>A0A0F9HM94_9ZZZZ</name>
<organism evidence="1">
    <name type="scientific">marine sediment metagenome</name>
    <dbReference type="NCBI Taxonomy" id="412755"/>
    <lineage>
        <taxon>unclassified sequences</taxon>
        <taxon>metagenomes</taxon>
        <taxon>ecological metagenomes</taxon>
    </lineage>
</organism>
<sequence>TSVMLVASSFAAEGLLTGNGPEDRKQRRALRGTGWQPWSFVIKKGQGRISAATLATLKAINAISEDADNIYISYLGIEPIGNWLAAAAGATDAMKWSTEYEQNASVAEALVGGFVESQTDRSFFTGFANLVGALTFGGSAIDNYIARTASSMKPFSSLLRTTNRAFDRTLRDTKPDPDLPFGVSSFHAFLRGWKNGMPGLSTTLPARRNIIDGQEIKPGQGNWFDYVNPFYISVRKYSPVEIEMVRLSRA</sequence>
<accession>A0A0F9HM94</accession>
<evidence type="ECO:0000313" key="1">
    <source>
        <dbReference type="EMBL" id="KKM04292.1"/>
    </source>
</evidence>
<feature type="non-terminal residue" evidence="1">
    <location>
        <position position="1"/>
    </location>
</feature>
<dbReference type="AlphaFoldDB" id="A0A0F9HM94"/>
<reference evidence="1" key="1">
    <citation type="journal article" date="2015" name="Nature">
        <title>Complex archaea that bridge the gap between prokaryotes and eukaryotes.</title>
        <authorList>
            <person name="Spang A."/>
            <person name="Saw J.H."/>
            <person name="Jorgensen S.L."/>
            <person name="Zaremba-Niedzwiedzka K."/>
            <person name="Martijn J."/>
            <person name="Lind A.E."/>
            <person name="van Eijk R."/>
            <person name="Schleper C."/>
            <person name="Guy L."/>
            <person name="Ettema T.J."/>
        </authorList>
    </citation>
    <scope>NUCLEOTIDE SEQUENCE</scope>
</reference>
<comment type="caution">
    <text evidence="1">The sequence shown here is derived from an EMBL/GenBank/DDBJ whole genome shotgun (WGS) entry which is preliminary data.</text>
</comment>
<gene>
    <name evidence="1" type="ORF">LCGC14_1765730</name>
</gene>
<dbReference type="EMBL" id="LAZR01016487">
    <property type="protein sequence ID" value="KKM04292.1"/>
    <property type="molecule type" value="Genomic_DNA"/>
</dbReference>
<proteinExistence type="predicted"/>
<protein>
    <submittedName>
        <fullName evidence="1">Uncharacterized protein</fullName>
    </submittedName>
</protein>